<name>A0ABR3Y3Q2_9PEZI</name>
<dbReference type="Proteomes" id="UP001583177">
    <property type="component" value="Unassembled WGS sequence"/>
</dbReference>
<evidence type="ECO:0000313" key="2">
    <source>
        <dbReference type="Proteomes" id="UP001583177"/>
    </source>
</evidence>
<evidence type="ECO:0000313" key="1">
    <source>
        <dbReference type="EMBL" id="KAL1882894.1"/>
    </source>
</evidence>
<keyword evidence="2" id="KW-1185">Reference proteome</keyword>
<organism evidence="1 2">
    <name type="scientific">Diaporthe australafricana</name>
    <dbReference type="NCBI Taxonomy" id="127596"/>
    <lineage>
        <taxon>Eukaryota</taxon>
        <taxon>Fungi</taxon>
        <taxon>Dikarya</taxon>
        <taxon>Ascomycota</taxon>
        <taxon>Pezizomycotina</taxon>
        <taxon>Sordariomycetes</taxon>
        <taxon>Sordariomycetidae</taxon>
        <taxon>Diaporthales</taxon>
        <taxon>Diaporthaceae</taxon>
        <taxon>Diaporthe</taxon>
    </lineage>
</organism>
<accession>A0ABR3Y3Q2</accession>
<sequence>MADVNQTPVHRGHEASPFFKLPGEVRNNIYRHLFSGGEMSLVIDPPVGVAVALPRGGRHSVFDTARSFHQFILTCFVAQEAIAIYWAETIIRNGCDGHFTRGYFINRIPAFAKSYIQHLRAVPSIINLKLKWLRGTRIRYPLSLAESLDQFPMLMTCSISDTPVDGEVASARAQNPNVHLLAKTDDWELSAAMRLIRVGNDCLRRVTFQNFSNGDYISHTYLDSNPVTSVEDELCFEQIATCKVPDQTNRRWLLQ</sequence>
<protein>
    <submittedName>
        <fullName evidence="1">Uncharacterized protein</fullName>
    </submittedName>
</protein>
<comment type="caution">
    <text evidence="1">The sequence shown here is derived from an EMBL/GenBank/DDBJ whole genome shotgun (WGS) entry which is preliminary data.</text>
</comment>
<gene>
    <name evidence="1" type="ORF">Daus18300_000532</name>
</gene>
<dbReference type="EMBL" id="JAWRVE010000003">
    <property type="protein sequence ID" value="KAL1882894.1"/>
    <property type="molecule type" value="Genomic_DNA"/>
</dbReference>
<proteinExistence type="predicted"/>
<reference evidence="1 2" key="1">
    <citation type="journal article" date="2024" name="IMA Fungus">
        <title>IMA Genome - F19 : A genome assembly and annotation guide to empower mycologists, including annotated draft genome sequences of Ceratocystis pirilliformis, Diaporthe australafricana, Fusarium ophioides, Paecilomyces lecythidis, and Sporothrix stenoceras.</title>
        <authorList>
            <person name="Aylward J."/>
            <person name="Wilson A.M."/>
            <person name="Visagie C.M."/>
            <person name="Spraker J."/>
            <person name="Barnes I."/>
            <person name="Buitendag C."/>
            <person name="Ceriani C."/>
            <person name="Del Mar Angel L."/>
            <person name="du Plessis D."/>
            <person name="Fuchs T."/>
            <person name="Gasser K."/>
            <person name="Kramer D."/>
            <person name="Li W."/>
            <person name="Munsamy K."/>
            <person name="Piso A."/>
            <person name="Price J.L."/>
            <person name="Sonnekus B."/>
            <person name="Thomas C."/>
            <person name="van der Nest A."/>
            <person name="van Dijk A."/>
            <person name="van Heerden A."/>
            <person name="van Vuuren N."/>
            <person name="Yilmaz N."/>
            <person name="Duong T.A."/>
            <person name="van der Merwe N.A."/>
            <person name="Wingfield M.J."/>
            <person name="Wingfield B.D."/>
        </authorList>
    </citation>
    <scope>NUCLEOTIDE SEQUENCE [LARGE SCALE GENOMIC DNA]</scope>
    <source>
        <strain evidence="1 2">CMW 18300</strain>
    </source>
</reference>